<evidence type="ECO:0000256" key="2">
    <source>
        <dbReference type="ARBA" id="ARBA00023015"/>
    </source>
</evidence>
<name>A0A4R1PYX4_9FIRM</name>
<dbReference type="InterPro" id="IPR005119">
    <property type="entry name" value="LysR_subst-bd"/>
</dbReference>
<evidence type="ECO:0000313" key="7">
    <source>
        <dbReference type="Proteomes" id="UP000295063"/>
    </source>
</evidence>
<dbReference type="Proteomes" id="UP000295063">
    <property type="component" value="Unassembled WGS sequence"/>
</dbReference>
<dbReference type="InterPro" id="IPR036388">
    <property type="entry name" value="WH-like_DNA-bd_sf"/>
</dbReference>
<dbReference type="SUPFAM" id="SSF46785">
    <property type="entry name" value="Winged helix' DNA-binding domain"/>
    <property type="match status" value="1"/>
</dbReference>
<comment type="similarity">
    <text evidence="1">Belongs to the LysR transcriptional regulatory family.</text>
</comment>
<dbReference type="EMBL" id="SLUI01000007">
    <property type="protein sequence ID" value="TCL36741.1"/>
    <property type="molecule type" value="Genomic_DNA"/>
</dbReference>
<dbReference type="AlphaFoldDB" id="A0A4R1PYX4"/>
<dbReference type="OrthoDB" id="9803735at2"/>
<dbReference type="CDD" id="cd05466">
    <property type="entry name" value="PBP2_LTTR_substrate"/>
    <property type="match status" value="1"/>
</dbReference>
<dbReference type="RefSeq" id="WP_132080109.1">
    <property type="nucleotide sequence ID" value="NZ_SLUI01000007.1"/>
</dbReference>
<evidence type="ECO:0000256" key="4">
    <source>
        <dbReference type="ARBA" id="ARBA00023163"/>
    </source>
</evidence>
<evidence type="ECO:0000256" key="3">
    <source>
        <dbReference type="ARBA" id="ARBA00023125"/>
    </source>
</evidence>
<dbReference type="Pfam" id="PF03466">
    <property type="entry name" value="LysR_substrate"/>
    <property type="match status" value="1"/>
</dbReference>
<dbReference type="GO" id="GO:0003700">
    <property type="term" value="F:DNA-binding transcription factor activity"/>
    <property type="evidence" value="ECO:0007669"/>
    <property type="project" value="InterPro"/>
</dbReference>
<dbReference type="InterPro" id="IPR000847">
    <property type="entry name" value="LysR_HTH_N"/>
</dbReference>
<dbReference type="GO" id="GO:0003677">
    <property type="term" value="F:DNA binding"/>
    <property type="evidence" value="ECO:0007669"/>
    <property type="project" value="UniProtKB-KW"/>
</dbReference>
<reference evidence="6 7" key="1">
    <citation type="submission" date="2019-03" db="EMBL/GenBank/DDBJ databases">
        <title>Genomic Encyclopedia of Type Strains, Phase IV (KMG-IV): sequencing the most valuable type-strain genomes for metagenomic binning, comparative biology and taxonomic classification.</title>
        <authorList>
            <person name="Goeker M."/>
        </authorList>
    </citation>
    <scope>NUCLEOTIDE SEQUENCE [LARGE SCALE GENOMIC DNA]</scope>
    <source>
        <strain evidence="6 7">DSM 15969</strain>
    </source>
</reference>
<dbReference type="PROSITE" id="PS50931">
    <property type="entry name" value="HTH_LYSR"/>
    <property type="match status" value="1"/>
</dbReference>
<feature type="domain" description="HTH lysR-type" evidence="5">
    <location>
        <begin position="1"/>
        <end position="58"/>
    </location>
</feature>
<evidence type="ECO:0000259" key="5">
    <source>
        <dbReference type="PROSITE" id="PS50931"/>
    </source>
</evidence>
<gene>
    <name evidence="6" type="ORF">EV210_1073</name>
</gene>
<keyword evidence="7" id="KW-1185">Reference proteome</keyword>
<dbReference type="Pfam" id="PF00126">
    <property type="entry name" value="HTH_1"/>
    <property type="match status" value="1"/>
</dbReference>
<dbReference type="Gene3D" id="1.10.10.10">
    <property type="entry name" value="Winged helix-like DNA-binding domain superfamily/Winged helix DNA-binding domain"/>
    <property type="match status" value="1"/>
</dbReference>
<protein>
    <submittedName>
        <fullName evidence="6">DNA-binding transcriptional LysR family regulator</fullName>
    </submittedName>
</protein>
<dbReference type="PRINTS" id="PR00039">
    <property type="entry name" value="HTHLYSR"/>
</dbReference>
<keyword evidence="2" id="KW-0805">Transcription regulation</keyword>
<dbReference type="InterPro" id="IPR050950">
    <property type="entry name" value="HTH-type_LysR_regulators"/>
</dbReference>
<keyword evidence="4" id="KW-0804">Transcription</keyword>
<comment type="caution">
    <text evidence="6">The sequence shown here is derived from an EMBL/GenBank/DDBJ whole genome shotgun (WGS) entry which is preliminary data.</text>
</comment>
<dbReference type="SUPFAM" id="SSF53850">
    <property type="entry name" value="Periplasmic binding protein-like II"/>
    <property type="match status" value="1"/>
</dbReference>
<evidence type="ECO:0000256" key="1">
    <source>
        <dbReference type="ARBA" id="ARBA00009437"/>
    </source>
</evidence>
<evidence type="ECO:0000313" key="6">
    <source>
        <dbReference type="EMBL" id="TCL36741.1"/>
    </source>
</evidence>
<dbReference type="PANTHER" id="PTHR30419">
    <property type="entry name" value="HTH-TYPE TRANSCRIPTIONAL REGULATOR YBHD"/>
    <property type="match status" value="1"/>
</dbReference>
<organism evidence="6 7">
    <name type="scientific">Anaerospora hongkongensis</name>
    <dbReference type="NCBI Taxonomy" id="244830"/>
    <lineage>
        <taxon>Bacteria</taxon>
        <taxon>Bacillati</taxon>
        <taxon>Bacillota</taxon>
        <taxon>Negativicutes</taxon>
        <taxon>Selenomonadales</taxon>
        <taxon>Sporomusaceae</taxon>
        <taxon>Anaerospora</taxon>
    </lineage>
</organism>
<dbReference type="Gene3D" id="3.40.190.290">
    <property type="match status" value="1"/>
</dbReference>
<proteinExistence type="inferred from homology"/>
<sequence>MTERELLYFKTVADEKSLSKAAQKLFLSQPSLSVCMQKIELNLGTKLFKRTSNGLLLTFAGERYYQIATDILKIYSDFEIEVSDINNLKKGRIIIGITVYLATHILPVVLPAFRRRCPNIEVVIIEKNSTELDRALASGEIDFAIMHTLPFQEHTHHLTTDIYPLFKDPLVLVTKKDHPLRSYAVQQPEKEFLKTDLLLWANEPFIMLNPEQKIRQITDLILNKANISPNIALTTKSYETARRLACEGIGVTLVPRQYLAIFPGNYYPDYYFIDEEYSPYWTMCIAVQKNAYISKAAQLFIQMVSEKFASSPADLPDFFSFPQDK</sequence>
<dbReference type="GO" id="GO:0005829">
    <property type="term" value="C:cytosol"/>
    <property type="evidence" value="ECO:0007669"/>
    <property type="project" value="TreeGrafter"/>
</dbReference>
<dbReference type="InterPro" id="IPR036390">
    <property type="entry name" value="WH_DNA-bd_sf"/>
</dbReference>
<accession>A0A4R1PYX4</accession>
<keyword evidence="3 6" id="KW-0238">DNA-binding</keyword>